<protein>
    <submittedName>
        <fullName evidence="2">Uncharacterized protein</fullName>
    </submittedName>
</protein>
<accession>Q7EYJ5</accession>
<dbReference type="AlphaFoldDB" id="Q7EYJ5"/>
<dbReference type="Proteomes" id="UP000000763">
    <property type="component" value="Chromosome 8"/>
</dbReference>
<feature type="region of interest" description="Disordered" evidence="1">
    <location>
        <begin position="125"/>
        <end position="170"/>
    </location>
</feature>
<evidence type="ECO:0000256" key="1">
    <source>
        <dbReference type="SAM" id="MobiDB-lite"/>
    </source>
</evidence>
<dbReference type="EMBL" id="AP005464">
    <property type="protein sequence ID" value="BAD03612.1"/>
    <property type="molecule type" value="Genomic_DNA"/>
</dbReference>
<proteinExistence type="predicted"/>
<feature type="compositionally biased region" description="Basic residues" evidence="1">
    <location>
        <begin position="54"/>
        <end position="70"/>
    </location>
</feature>
<reference evidence="3" key="2">
    <citation type="journal article" date="2008" name="Nucleic Acids Res.">
        <title>The rice annotation project database (RAP-DB): 2008 update.</title>
        <authorList>
            <consortium name="The rice annotation project (RAP)"/>
        </authorList>
    </citation>
    <scope>GENOME REANNOTATION</scope>
    <source>
        <strain evidence="3">cv. Nipponbare</strain>
    </source>
</reference>
<evidence type="ECO:0000313" key="3">
    <source>
        <dbReference type="Proteomes" id="UP000000763"/>
    </source>
</evidence>
<sequence>MGRSVRLTACRHLTRDLTGLVRRTCASPTTTTMLLSRREILERSAAAAEGQGRRAVRARVGHRDRPRRRVPGAVPAPSDASSTAGVARSGACHAAALRPSLRLRRRLAAGHVGCIVKKLSGTSSPPLLSSIRDGRSRELPPPPSSTTSAAGVLRNRLRCPLQSHGERRGR</sequence>
<name>Q7EYJ5_ORYSJ</name>
<reference evidence="3" key="1">
    <citation type="journal article" date="2005" name="Nature">
        <title>The map-based sequence of the rice genome.</title>
        <authorList>
            <consortium name="International rice genome sequencing project (IRGSP)"/>
            <person name="Matsumoto T."/>
            <person name="Wu J."/>
            <person name="Kanamori H."/>
            <person name="Katayose Y."/>
            <person name="Fujisawa M."/>
            <person name="Namiki N."/>
            <person name="Mizuno H."/>
            <person name="Yamamoto K."/>
            <person name="Antonio B.A."/>
            <person name="Baba T."/>
            <person name="Sakata K."/>
            <person name="Nagamura Y."/>
            <person name="Aoki H."/>
            <person name="Arikawa K."/>
            <person name="Arita K."/>
            <person name="Bito T."/>
            <person name="Chiden Y."/>
            <person name="Fujitsuka N."/>
            <person name="Fukunaka R."/>
            <person name="Hamada M."/>
            <person name="Harada C."/>
            <person name="Hayashi A."/>
            <person name="Hijishita S."/>
            <person name="Honda M."/>
            <person name="Hosokawa S."/>
            <person name="Ichikawa Y."/>
            <person name="Idonuma A."/>
            <person name="Iijima M."/>
            <person name="Ikeda M."/>
            <person name="Ikeno M."/>
            <person name="Ito K."/>
            <person name="Ito S."/>
            <person name="Ito T."/>
            <person name="Ito Y."/>
            <person name="Ito Y."/>
            <person name="Iwabuchi A."/>
            <person name="Kamiya K."/>
            <person name="Karasawa W."/>
            <person name="Kurita K."/>
            <person name="Katagiri S."/>
            <person name="Kikuta A."/>
            <person name="Kobayashi H."/>
            <person name="Kobayashi N."/>
            <person name="Machita K."/>
            <person name="Maehara T."/>
            <person name="Masukawa M."/>
            <person name="Mizubayashi T."/>
            <person name="Mukai Y."/>
            <person name="Nagasaki H."/>
            <person name="Nagata Y."/>
            <person name="Naito S."/>
            <person name="Nakashima M."/>
            <person name="Nakama Y."/>
            <person name="Nakamichi Y."/>
            <person name="Nakamura M."/>
            <person name="Meguro A."/>
            <person name="Negishi M."/>
            <person name="Ohta I."/>
            <person name="Ohta T."/>
            <person name="Okamoto M."/>
            <person name="Ono N."/>
            <person name="Saji S."/>
            <person name="Sakaguchi M."/>
            <person name="Sakai K."/>
            <person name="Shibata M."/>
            <person name="Shimokawa T."/>
            <person name="Song J."/>
            <person name="Takazaki Y."/>
            <person name="Terasawa K."/>
            <person name="Tsugane M."/>
            <person name="Tsuji K."/>
            <person name="Ueda S."/>
            <person name="Waki K."/>
            <person name="Yamagata H."/>
            <person name="Yamamoto M."/>
            <person name="Yamamoto S."/>
            <person name="Yamane H."/>
            <person name="Yoshiki S."/>
            <person name="Yoshihara R."/>
            <person name="Yukawa K."/>
            <person name="Zhong H."/>
            <person name="Yano M."/>
            <person name="Yuan Q."/>
            <person name="Ouyang S."/>
            <person name="Liu J."/>
            <person name="Jones K.M."/>
            <person name="Gansberger K."/>
            <person name="Moffat K."/>
            <person name="Hill J."/>
            <person name="Bera J."/>
            <person name="Fadrosh D."/>
            <person name="Jin S."/>
            <person name="Johri S."/>
            <person name="Kim M."/>
            <person name="Overton L."/>
            <person name="Reardon M."/>
            <person name="Tsitrin T."/>
            <person name="Vuong H."/>
            <person name="Weaver B."/>
            <person name="Ciecko A."/>
            <person name="Tallon L."/>
            <person name="Jackson J."/>
            <person name="Pai G."/>
            <person name="Aken S.V."/>
            <person name="Utterback T."/>
            <person name="Reidmuller S."/>
            <person name="Feldblyum T."/>
            <person name="Hsiao J."/>
            <person name="Zismann V."/>
            <person name="Iobst S."/>
            <person name="de Vazeille A.R."/>
            <person name="Buell C.R."/>
            <person name="Ying K."/>
            <person name="Li Y."/>
            <person name="Lu T."/>
            <person name="Huang Y."/>
            <person name="Zhao Q."/>
            <person name="Feng Q."/>
            <person name="Zhang L."/>
            <person name="Zhu J."/>
            <person name="Weng Q."/>
            <person name="Mu J."/>
            <person name="Lu Y."/>
            <person name="Fan D."/>
            <person name="Liu Y."/>
            <person name="Guan J."/>
            <person name="Zhang Y."/>
            <person name="Yu S."/>
            <person name="Liu X."/>
            <person name="Zhang Y."/>
            <person name="Hong G."/>
            <person name="Han B."/>
            <person name="Choisne N."/>
            <person name="Demange N."/>
            <person name="Orjeda G."/>
            <person name="Samain S."/>
            <person name="Cattolico L."/>
            <person name="Pelletier E."/>
            <person name="Couloux A."/>
            <person name="Segurens B."/>
            <person name="Wincker P."/>
            <person name="D'Hont A."/>
            <person name="Scarpelli C."/>
            <person name="Weissenbach J."/>
            <person name="Salanoubat M."/>
            <person name="Quetier F."/>
            <person name="Yu Y."/>
            <person name="Kim H.R."/>
            <person name="Rambo T."/>
            <person name="Currie J."/>
            <person name="Collura K."/>
            <person name="Luo M."/>
            <person name="Yang T."/>
            <person name="Ammiraju J.S.S."/>
            <person name="Engler F."/>
            <person name="Soderlund C."/>
            <person name="Wing R.A."/>
            <person name="Palmer L.E."/>
            <person name="de la Bastide M."/>
            <person name="Spiegel L."/>
            <person name="Nascimento L."/>
            <person name="Zutavern T."/>
            <person name="O'Shaughnessy A."/>
            <person name="Dike S."/>
            <person name="Dedhia N."/>
            <person name="Preston R."/>
            <person name="Balija V."/>
            <person name="McCombie W.R."/>
            <person name="Chow T."/>
            <person name="Chen H."/>
            <person name="Chung M."/>
            <person name="Chen C."/>
            <person name="Shaw J."/>
            <person name="Wu H."/>
            <person name="Hsiao K."/>
            <person name="Chao Y."/>
            <person name="Chu M."/>
            <person name="Cheng C."/>
            <person name="Hour A."/>
            <person name="Lee P."/>
            <person name="Lin S."/>
            <person name="Lin Y."/>
            <person name="Liou J."/>
            <person name="Liu S."/>
            <person name="Hsing Y."/>
            <person name="Raghuvanshi S."/>
            <person name="Mohanty A."/>
            <person name="Bharti A.K."/>
            <person name="Gaur A."/>
            <person name="Gupta V."/>
            <person name="Kumar D."/>
            <person name="Ravi V."/>
            <person name="Vij S."/>
            <person name="Kapur A."/>
            <person name="Khurana P."/>
            <person name="Khurana P."/>
            <person name="Khurana J.P."/>
            <person name="Tyagi A.K."/>
            <person name="Gaikwad K."/>
            <person name="Singh A."/>
            <person name="Dalal V."/>
            <person name="Srivastava S."/>
            <person name="Dixit A."/>
            <person name="Pal A.K."/>
            <person name="Ghazi I.A."/>
            <person name="Yadav M."/>
            <person name="Pandit A."/>
            <person name="Bhargava A."/>
            <person name="Sureshbabu K."/>
            <person name="Batra K."/>
            <person name="Sharma T.R."/>
            <person name="Mohapatra T."/>
            <person name="Singh N.K."/>
            <person name="Messing J."/>
            <person name="Nelson A.B."/>
            <person name="Fuks G."/>
            <person name="Kavchok S."/>
            <person name="Keizer G."/>
            <person name="Linton E."/>
            <person name="Llaca V."/>
            <person name="Song R."/>
            <person name="Tanyolac B."/>
            <person name="Young S."/>
            <person name="Ho-Il K."/>
            <person name="Hahn J.H."/>
            <person name="Sangsakoo G."/>
            <person name="Vanavichit A."/>
            <person name="de Mattos Luiz.A.T."/>
            <person name="Zimmer P.D."/>
            <person name="Malone G."/>
            <person name="Dellagostin O."/>
            <person name="de Oliveira A.C."/>
            <person name="Bevan M."/>
            <person name="Bancroft I."/>
            <person name="Minx P."/>
            <person name="Cordum H."/>
            <person name="Wilson R."/>
            <person name="Cheng Z."/>
            <person name="Jin W."/>
            <person name="Jiang J."/>
            <person name="Leong S.A."/>
            <person name="Iwama H."/>
            <person name="Gojobori T."/>
            <person name="Itoh T."/>
            <person name="Niimura Y."/>
            <person name="Fujii Y."/>
            <person name="Habara T."/>
            <person name="Sakai H."/>
            <person name="Sato Y."/>
            <person name="Wilson G."/>
            <person name="Kumar K."/>
            <person name="McCouch S."/>
            <person name="Juretic N."/>
            <person name="Hoen D."/>
            <person name="Wright S."/>
            <person name="Bruskiewich R."/>
            <person name="Bureau T."/>
            <person name="Miyao A."/>
            <person name="Hirochika H."/>
            <person name="Nishikawa T."/>
            <person name="Kadowaki K."/>
            <person name="Sugiura M."/>
            <person name="Burr B."/>
            <person name="Sasaki T."/>
        </authorList>
    </citation>
    <scope>NUCLEOTIDE SEQUENCE [LARGE SCALE GENOMIC DNA]</scope>
    <source>
        <strain evidence="3">cv. Nipponbare</strain>
    </source>
</reference>
<feature type="region of interest" description="Disordered" evidence="1">
    <location>
        <begin position="46"/>
        <end position="88"/>
    </location>
</feature>
<organism evidence="2 3">
    <name type="scientific">Oryza sativa subsp. japonica</name>
    <name type="common">Rice</name>
    <dbReference type="NCBI Taxonomy" id="39947"/>
    <lineage>
        <taxon>Eukaryota</taxon>
        <taxon>Viridiplantae</taxon>
        <taxon>Streptophyta</taxon>
        <taxon>Embryophyta</taxon>
        <taxon>Tracheophyta</taxon>
        <taxon>Spermatophyta</taxon>
        <taxon>Magnoliopsida</taxon>
        <taxon>Liliopsida</taxon>
        <taxon>Poales</taxon>
        <taxon>Poaceae</taxon>
        <taxon>BOP clade</taxon>
        <taxon>Oryzoideae</taxon>
        <taxon>Oryzeae</taxon>
        <taxon>Oryzinae</taxon>
        <taxon>Oryza</taxon>
        <taxon>Oryza sativa</taxon>
    </lineage>
</organism>
<evidence type="ECO:0000313" key="2">
    <source>
        <dbReference type="EMBL" id="BAD03612.1"/>
    </source>
</evidence>
<gene>
    <name evidence="2" type="primary">B1027A11.125</name>
</gene>